<keyword evidence="1" id="KW-1133">Transmembrane helix</keyword>
<name>A0A7I7SY57_9MYCO</name>
<dbReference type="RefSeq" id="WP_163700204.1">
    <property type="nucleotide sequence ID" value="NZ_AP022595.1"/>
</dbReference>
<dbReference type="InterPro" id="IPR054384">
    <property type="entry name" value="SecDF_P1_head"/>
</dbReference>
<evidence type="ECO:0000259" key="2">
    <source>
        <dbReference type="Pfam" id="PF22599"/>
    </source>
</evidence>
<protein>
    <recommendedName>
        <fullName evidence="2">SecDF P1 head subdomain domain-containing protein</fullName>
    </recommendedName>
</protein>
<accession>A0A7I7SY57</accession>
<dbReference type="Gene3D" id="3.30.1360.200">
    <property type="match status" value="1"/>
</dbReference>
<dbReference type="Proteomes" id="UP000466445">
    <property type="component" value="Chromosome"/>
</dbReference>
<evidence type="ECO:0000256" key="1">
    <source>
        <dbReference type="SAM" id="Phobius"/>
    </source>
</evidence>
<sequence>MTDNSQRNRRIRIAIVAALSSVAAVVPIVAVLLTPGILFDRQDQTAASTTTTTAPRPLTIKPLALRPVIGPAYVPQGDDCAPPPPTPPDQPLRTCDILKSAVYTLGPEALRIQLTDVDSFLNPLTAKQTVQVTMTEESARAFADYTAAHIDEQVAFVRAGVIVWAPKITKAIDSEVLQLSGEVTGEQAAEIARMLKDEA</sequence>
<gene>
    <name evidence="3" type="ORF">MSAR_43670</name>
</gene>
<reference evidence="3 4" key="1">
    <citation type="journal article" date="2019" name="Emerg. Microbes Infect.">
        <title>Comprehensive subspecies identification of 175 nontuberculous mycobacteria species based on 7547 genomic profiles.</title>
        <authorList>
            <person name="Matsumoto Y."/>
            <person name="Kinjo T."/>
            <person name="Motooka D."/>
            <person name="Nabeya D."/>
            <person name="Jung N."/>
            <person name="Uechi K."/>
            <person name="Horii T."/>
            <person name="Iida T."/>
            <person name="Fujita J."/>
            <person name="Nakamura S."/>
        </authorList>
    </citation>
    <scope>NUCLEOTIDE SEQUENCE [LARGE SCALE GENOMIC DNA]</scope>
    <source>
        <strain evidence="3 4">JCM 30395</strain>
    </source>
</reference>
<proteinExistence type="predicted"/>
<feature type="domain" description="SecDF P1 head subdomain" evidence="2">
    <location>
        <begin position="113"/>
        <end position="196"/>
    </location>
</feature>
<dbReference type="Pfam" id="PF22599">
    <property type="entry name" value="SecDF_P1_head"/>
    <property type="match status" value="1"/>
</dbReference>
<keyword evidence="1" id="KW-0812">Transmembrane</keyword>
<organism evidence="3 4">
    <name type="scientific">Mycolicibacterium sarraceniae</name>
    <dbReference type="NCBI Taxonomy" id="1534348"/>
    <lineage>
        <taxon>Bacteria</taxon>
        <taxon>Bacillati</taxon>
        <taxon>Actinomycetota</taxon>
        <taxon>Actinomycetes</taxon>
        <taxon>Mycobacteriales</taxon>
        <taxon>Mycobacteriaceae</taxon>
        <taxon>Mycolicibacterium</taxon>
    </lineage>
</organism>
<keyword evidence="4" id="KW-1185">Reference proteome</keyword>
<evidence type="ECO:0000313" key="3">
    <source>
        <dbReference type="EMBL" id="BBY61231.1"/>
    </source>
</evidence>
<dbReference type="EMBL" id="AP022595">
    <property type="protein sequence ID" value="BBY61231.1"/>
    <property type="molecule type" value="Genomic_DNA"/>
</dbReference>
<evidence type="ECO:0000313" key="4">
    <source>
        <dbReference type="Proteomes" id="UP000466445"/>
    </source>
</evidence>
<dbReference type="KEGG" id="msar:MSAR_43670"/>
<dbReference type="AlphaFoldDB" id="A0A7I7SY57"/>
<keyword evidence="1" id="KW-0472">Membrane</keyword>
<feature type="transmembrane region" description="Helical" evidence="1">
    <location>
        <begin position="12"/>
        <end position="33"/>
    </location>
</feature>